<dbReference type="EMBL" id="CP150484">
    <property type="protein sequence ID" value="WYW17388.1"/>
    <property type="molecule type" value="Genomic_DNA"/>
</dbReference>
<protein>
    <submittedName>
        <fullName evidence="1">Uncharacterized protein</fullName>
    </submittedName>
</protein>
<accession>A0ACD5BDB6</accession>
<dbReference type="Proteomes" id="UP001456344">
    <property type="component" value="Chromosome"/>
</dbReference>
<name>A0ACD5BDB6_9PSEU</name>
<proteinExistence type="predicted"/>
<evidence type="ECO:0000313" key="2">
    <source>
        <dbReference type="Proteomes" id="UP001456344"/>
    </source>
</evidence>
<organism evidence="1 2">
    <name type="scientific">Amycolatopsis coloradensis</name>
    <dbReference type="NCBI Taxonomy" id="76021"/>
    <lineage>
        <taxon>Bacteria</taxon>
        <taxon>Bacillati</taxon>
        <taxon>Actinomycetota</taxon>
        <taxon>Actinomycetes</taxon>
        <taxon>Pseudonocardiales</taxon>
        <taxon>Pseudonocardiaceae</taxon>
        <taxon>Amycolatopsis</taxon>
    </lineage>
</organism>
<reference evidence="1" key="1">
    <citation type="submission" date="2023-10" db="EMBL/GenBank/DDBJ databases">
        <title>Whole genome sequencing of actinobacterial strain Amycolatopsis sp. (BCA-696) identifies the underlying plant growth-promoting genes.</title>
        <authorList>
            <person name="Gandham P."/>
            <person name="Vadla N."/>
            <person name="Saji A."/>
            <person name="Srinivas V."/>
            <person name="Ruperao P."/>
            <person name="Selvanayagam S."/>
            <person name="Saxena R.K."/>
            <person name="Rathore A."/>
            <person name="Gopalakrishnan S."/>
            <person name="Thakur V."/>
        </authorList>
    </citation>
    <scope>NUCLEOTIDE SEQUENCE</scope>
    <source>
        <strain evidence="1">BCA-696</strain>
    </source>
</reference>
<sequence length="815" mass="86505">MSPATTTPDRIAATRMGHAVATDPQFTLPTRARKLPGLVEVPLPSGYLVEGAAARQVFSGKASVTLLPRVLGLLDGNRTYAEIAATAGIGEADVVTIVSLLYTRGLVEEGLDPAVPAEPVPLWLTRHIDSSRVHRSGHRAWRELRSARVAVVAPRDLATELTELTELLVANSVTTEAIPVRPEDRLDPAWIPDDVTLVIGLTGEVRTPTWLAELDRLVDERGGTWLRAALTGSLLELGPRFDARIGLTLARWELGAASAPETEAEPGDAADAVRSVALAVLATEITNAVSRMGNGETLNTALRIDLNTGETTELAVAPGPIATLPQHDGRTHSLAITFDEMVRFPPKDQASPKGHLMHYVPANTAKQYDHKIYSPSARLPLPKVNVVDLAALATAAAAVEIDRLVLAVRTAFGLQPGGADRGDRHVHRYHATGGNLGSPQAYLAIRDVGGLPTGWWHYDPFTHELVAVAPFDDESTNWLDNAAPGAPAVVVSAGALSRVAAKYGPFATRVIHMDAGVSLHQLGETCRLVGLSAQRIGKVRFEDVARLLGLDPAKDPVTEIVRIDPANDAPAAQAGTGSAFTTDARVDSGLDFLVSRPIGSREEVMTEFVRELQEQPAPPALGRLGGASWSPAAYAMALTNRHGGRVYGPGDIDGEELAVLLRRADRAGSLGWSEPGTGRLGYLILAQRVTGLTPGFHRFDPARGFSEVAELPADHPVDQMVLQAEFAGAAAIGVVVGRTPHAVHELGAHGYRILLARGSAAVNEVWLGALATGREACGFAGLIPHALTAHGRLDLREEVPLFTFAVGTAPYSGFR</sequence>
<gene>
    <name evidence="1" type="ORF">LCL61_17705</name>
</gene>
<keyword evidence="2" id="KW-1185">Reference proteome</keyword>
<evidence type="ECO:0000313" key="1">
    <source>
        <dbReference type="EMBL" id="WYW17388.1"/>
    </source>
</evidence>